<accession>A0AAD4V3S9</accession>
<dbReference type="GO" id="GO:0005634">
    <property type="term" value="C:nucleus"/>
    <property type="evidence" value="ECO:0007669"/>
    <property type="project" value="TreeGrafter"/>
</dbReference>
<dbReference type="AlphaFoldDB" id="A0AAD4V3S9"/>
<sequence>MPGNDDFVPCSDAIVPPTAASQNPIPSLLEPSTGKRKPSKKKSDVWEHFQKYDFVLDVKAVDGTKRKEVKKRAKCKHKDKNIGTLTFDASKSKGNALVSRNFNKDDCLDAYIRMVVRDELPFSFMEGEGFREFCSVACPNLIHLLVEPLEEDF</sequence>
<organism evidence="2 3">
    <name type="scientific">Prunus dulcis</name>
    <name type="common">Almond</name>
    <name type="synonym">Amygdalus dulcis</name>
    <dbReference type="NCBI Taxonomy" id="3755"/>
    <lineage>
        <taxon>Eukaryota</taxon>
        <taxon>Viridiplantae</taxon>
        <taxon>Streptophyta</taxon>
        <taxon>Embryophyta</taxon>
        <taxon>Tracheophyta</taxon>
        <taxon>Spermatophyta</taxon>
        <taxon>Magnoliopsida</taxon>
        <taxon>eudicotyledons</taxon>
        <taxon>Gunneridae</taxon>
        <taxon>Pentapetalae</taxon>
        <taxon>rosids</taxon>
        <taxon>fabids</taxon>
        <taxon>Rosales</taxon>
        <taxon>Rosaceae</taxon>
        <taxon>Amygdaloideae</taxon>
        <taxon>Amygdaleae</taxon>
        <taxon>Prunus</taxon>
    </lineage>
</organism>
<dbReference type="SUPFAM" id="SSF140996">
    <property type="entry name" value="Hermes dimerisation domain"/>
    <property type="match status" value="1"/>
</dbReference>
<keyword evidence="3" id="KW-1185">Reference proteome</keyword>
<proteinExistence type="predicted"/>
<name>A0AAD4V3S9_PRUDU</name>
<evidence type="ECO:0000313" key="3">
    <source>
        <dbReference type="Proteomes" id="UP001054821"/>
    </source>
</evidence>
<dbReference type="InterPro" id="IPR053031">
    <property type="entry name" value="Cuticle_assoc_protein"/>
</dbReference>
<feature type="region of interest" description="Disordered" evidence="1">
    <location>
        <begin position="1"/>
        <end position="42"/>
    </location>
</feature>
<dbReference type="PANTHER" id="PTHR34396">
    <property type="entry name" value="OS03G0264950 PROTEIN-RELATED"/>
    <property type="match status" value="1"/>
</dbReference>
<comment type="caution">
    <text evidence="2">The sequence shown here is derived from an EMBL/GenBank/DDBJ whole genome shotgun (WGS) entry which is preliminary data.</text>
</comment>
<dbReference type="PANTHER" id="PTHR34396:SF27">
    <property type="entry name" value="OS08G0208700 PROTEIN"/>
    <property type="match status" value="1"/>
</dbReference>
<dbReference type="GO" id="GO:0006357">
    <property type="term" value="P:regulation of transcription by RNA polymerase II"/>
    <property type="evidence" value="ECO:0007669"/>
    <property type="project" value="TreeGrafter"/>
</dbReference>
<gene>
    <name evidence="2" type="ORF">L3X38_036584</name>
</gene>
<evidence type="ECO:0000256" key="1">
    <source>
        <dbReference type="SAM" id="MobiDB-lite"/>
    </source>
</evidence>
<protein>
    <submittedName>
        <fullName evidence="2">Uncharacterized protein</fullName>
    </submittedName>
</protein>
<reference evidence="2 3" key="1">
    <citation type="journal article" date="2022" name="G3 (Bethesda)">
        <title>Whole-genome sequence and methylome profiling of the almond [Prunus dulcis (Mill.) D.A. Webb] cultivar 'Nonpareil'.</title>
        <authorList>
            <person name="D'Amico-Willman K.M."/>
            <person name="Ouma W.Z."/>
            <person name="Meulia T."/>
            <person name="Sideli G.M."/>
            <person name="Gradziel T.M."/>
            <person name="Fresnedo-Ramirez J."/>
        </authorList>
    </citation>
    <scope>NUCLEOTIDE SEQUENCE [LARGE SCALE GENOMIC DNA]</scope>
    <source>
        <strain evidence="2">Clone GOH B32 T37-40</strain>
    </source>
</reference>
<dbReference type="Proteomes" id="UP001054821">
    <property type="component" value="Chromosome 7"/>
</dbReference>
<dbReference type="EMBL" id="JAJFAZ020000007">
    <property type="protein sequence ID" value="KAI5316877.1"/>
    <property type="molecule type" value="Genomic_DNA"/>
</dbReference>
<evidence type="ECO:0000313" key="2">
    <source>
        <dbReference type="EMBL" id="KAI5316877.1"/>
    </source>
</evidence>
<dbReference type="GO" id="GO:1990837">
    <property type="term" value="F:sequence-specific double-stranded DNA binding"/>
    <property type="evidence" value="ECO:0007669"/>
    <property type="project" value="TreeGrafter"/>
</dbReference>